<feature type="non-terminal residue" evidence="3">
    <location>
        <position position="124"/>
    </location>
</feature>
<feature type="region of interest" description="Disordered" evidence="1">
    <location>
        <begin position="1"/>
        <end position="26"/>
    </location>
</feature>
<evidence type="ECO:0000256" key="1">
    <source>
        <dbReference type="SAM" id="MobiDB-lite"/>
    </source>
</evidence>
<feature type="non-terminal residue" evidence="3">
    <location>
        <position position="1"/>
    </location>
</feature>
<feature type="domain" description="DUF6818" evidence="2">
    <location>
        <begin position="46"/>
        <end position="119"/>
    </location>
</feature>
<keyword evidence="4" id="KW-1185">Reference proteome</keyword>
<organism evidence="3 4">
    <name type="scientific">Mycena albidolilacea</name>
    <dbReference type="NCBI Taxonomy" id="1033008"/>
    <lineage>
        <taxon>Eukaryota</taxon>
        <taxon>Fungi</taxon>
        <taxon>Dikarya</taxon>
        <taxon>Basidiomycota</taxon>
        <taxon>Agaricomycotina</taxon>
        <taxon>Agaricomycetes</taxon>
        <taxon>Agaricomycetidae</taxon>
        <taxon>Agaricales</taxon>
        <taxon>Marasmiineae</taxon>
        <taxon>Mycenaceae</taxon>
        <taxon>Mycena</taxon>
    </lineage>
</organism>
<dbReference type="Proteomes" id="UP001218218">
    <property type="component" value="Unassembled WGS sequence"/>
</dbReference>
<accession>A0AAD7EAC9</accession>
<sequence length="124" mass="13665">KACAISDSESDTDDTHGKTRTGRSGVQNYNKVNKDMMFATVKEILPTGEKGWKLVEGVYNAKAMSMGQPDRAALSLKNKYQSKKPTGEGKCPPEVKRAHGIEDLINTKASIRNLDDDSEFENDD</sequence>
<comment type="caution">
    <text evidence="3">The sequence shown here is derived from an EMBL/GenBank/DDBJ whole genome shotgun (WGS) entry which is preliminary data.</text>
</comment>
<gene>
    <name evidence="3" type="ORF">DFH08DRAFT_624463</name>
</gene>
<evidence type="ECO:0000313" key="4">
    <source>
        <dbReference type="Proteomes" id="UP001218218"/>
    </source>
</evidence>
<dbReference type="EMBL" id="JARIHO010000096">
    <property type="protein sequence ID" value="KAJ7305492.1"/>
    <property type="molecule type" value="Genomic_DNA"/>
</dbReference>
<evidence type="ECO:0000259" key="2">
    <source>
        <dbReference type="Pfam" id="PF20681"/>
    </source>
</evidence>
<reference evidence="3" key="1">
    <citation type="submission" date="2023-03" db="EMBL/GenBank/DDBJ databases">
        <title>Massive genome expansion in bonnet fungi (Mycena s.s.) driven by repeated elements and novel gene families across ecological guilds.</title>
        <authorList>
            <consortium name="Lawrence Berkeley National Laboratory"/>
            <person name="Harder C.B."/>
            <person name="Miyauchi S."/>
            <person name="Viragh M."/>
            <person name="Kuo A."/>
            <person name="Thoen E."/>
            <person name="Andreopoulos B."/>
            <person name="Lu D."/>
            <person name="Skrede I."/>
            <person name="Drula E."/>
            <person name="Henrissat B."/>
            <person name="Morin E."/>
            <person name="Kohler A."/>
            <person name="Barry K."/>
            <person name="LaButti K."/>
            <person name="Morin E."/>
            <person name="Salamov A."/>
            <person name="Lipzen A."/>
            <person name="Mereny Z."/>
            <person name="Hegedus B."/>
            <person name="Baldrian P."/>
            <person name="Stursova M."/>
            <person name="Weitz H."/>
            <person name="Taylor A."/>
            <person name="Grigoriev I.V."/>
            <person name="Nagy L.G."/>
            <person name="Martin F."/>
            <person name="Kauserud H."/>
        </authorList>
    </citation>
    <scope>NUCLEOTIDE SEQUENCE</scope>
    <source>
        <strain evidence="3">CBHHK002</strain>
    </source>
</reference>
<dbReference type="Pfam" id="PF20681">
    <property type="entry name" value="DUF6818"/>
    <property type="match status" value="1"/>
</dbReference>
<name>A0AAD7EAC9_9AGAR</name>
<dbReference type="AlphaFoldDB" id="A0AAD7EAC9"/>
<proteinExistence type="predicted"/>
<evidence type="ECO:0000313" key="3">
    <source>
        <dbReference type="EMBL" id="KAJ7305492.1"/>
    </source>
</evidence>
<dbReference type="PANTHER" id="PTHR34409">
    <property type="entry name" value="SET DOMAIN-CONTAINING PROTEIN"/>
    <property type="match status" value="1"/>
</dbReference>
<protein>
    <recommendedName>
        <fullName evidence="2">DUF6818 domain-containing protein</fullName>
    </recommendedName>
</protein>
<dbReference type="PANTHER" id="PTHR34409:SF1">
    <property type="entry name" value="MYB-LIKE DOMAIN-CONTAINING PROTEIN"/>
    <property type="match status" value="1"/>
</dbReference>
<dbReference type="InterPro" id="IPR049203">
    <property type="entry name" value="DUF6818"/>
</dbReference>